<evidence type="ECO:0000256" key="2">
    <source>
        <dbReference type="SAM" id="SignalP"/>
    </source>
</evidence>
<feature type="chain" id="PRO_5034226299" description="DUF7136 domain-containing protein" evidence="2">
    <location>
        <begin position="21"/>
        <end position="289"/>
    </location>
</feature>
<reference evidence="4" key="1">
    <citation type="submission" date="2020-10" db="EMBL/GenBank/DDBJ databases">
        <title>High-Quality Genome Resource of Clonostachys rosea strain S41 by Oxford Nanopore Long-Read Sequencing.</title>
        <authorList>
            <person name="Wang H."/>
        </authorList>
    </citation>
    <scope>NUCLEOTIDE SEQUENCE</scope>
    <source>
        <strain evidence="4">S41</strain>
    </source>
</reference>
<dbReference type="InterPro" id="IPR055560">
    <property type="entry name" value="DUF7136"/>
</dbReference>
<gene>
    <name evidence="4" type="ORF">IM811_015706</name>
</gene>
<feature type="domain" description="DUF7136" evidence="3">
    <location>
        <begin position="25"/>
        <end position="220"/>
    </location>
</feature>
<accession>A0A8H7N546</accession>
<feature type="signal peptide" evidence="2">
    <location>
        <begin position="1"/>
        <end position="20"/>
    </location>
</feature>
<comment type="caution">
    <text evidence="4">The sequence shown here is derived from an EMBL/GenBank/DDBJ whole genome shotgun (WGS) entry which is preliminary data.</text>
</comment>
<sequence>MRLPALVLLAAGSAWGGSMANWNITLDVAFPGNSTYKNETDFPVVFALHNAAVAFQYGFTINWEIAPVGSGSKPNKALASGSIKEDASTHKPINATNNIWYPAGSAGNKTSLPSGPYLFSWHWSMRSCREQDVQITIDPASSIANGSIGFTLADDGAQLDLTKDCPTGQSQVTIEAAEPSNDIMASCPYIKITKSSLPDPCQAKLSASSWACVKANITGTGDTKGCPSLKEINSTTDGDDTETSTTSSASPSSTSSSSSDTGGVAAVIPPSAAGTCAVLLSVAGALLIL</sequence>
<evidence type="ECO:0000313" key="5">
    <source>
        <dbReference type="Proteomes" id="UP000616885"/>
    </source>
</evidence>
<feature type="region of interest" description="Disordered" evidence="1">
    <location>
        <begin position="226"/>
        <end position="263"/>
    </location>
</feature>
<organism evidence="4 5">
    <name type="scientific">Bionectria ochroleuca</name>
    <name type="common">Gliocladium roseum</name>
    <dbReference type="NCBI Taxonomy" id="29856"/>
    <lineage>
        <taxon>Eukaryota</taxon>
        <taxon>Fungi</taxon>
        <taxon>Dikarya</taxon>
        <taxon>Ascomycota</taxon>
        <taxon>Pezizomycotina</taxon>
        <taxon>Sordariomycetes</taxon>
        <taxon>Hypocreomycetidae</taxon>
        <taxon>Hypocreales</taxon>
        <taxon>Bionectriaceae</taxon>
        <taxon>Clonostachys</taxon>
    </lineage>
</organism>
<dbReference type="AlphaFoldDB" id="A0A8H7N546"/>
<evidence type="ECO:0000259" key="3">
    <source>
        <dbReference type="Pfam" id="PF23584"/>
    </source>
</evidence>
<evidence type="ECO:0000313" key="4">
    <source>
        <dbReference type="EMBL" id="KAF9749679.1"/>
    </source>
</evidence>
<proteinExistence type="predicted"/>
<keyword evidence="2" id="KW-0732">Signal</keyword>
<dbReference type="EMBL" id="JADCTT010000007">
    <property type="protein sequence ID" value="KAF9749679.1"/>
    <property type="molecule type" value="Genomic_DNA"/>
</dbReference>
<feature type="compositionally biased region" description="Low complexity" evidence="1">
    <location>
        <begin position="243"/>
        <end position="261"/>
    </location>
</feature>
<dbReference type="Pfam" id="PF23584">
    <property type="entry name" value="DUF7136"/>
    <property type="match status" value="1"/>
</dbReference>
<protein>
    <recommendedName>
        <fullName evidence="3">DUF7136 domain-containing protein</fullName>
    </recommendedName>
</protein>
<name>A0A8H7N546_BIOOC</name>
<dbReference type="Proteomes" id="UP000616885">
    <property type="component" value="Unassembled WGS sequence"/>
</dbReference>
<evidence type="ECO:0000256" key="1">
    <source>
        <dbReference type="SAM" id="MobiDB-lite"/>
    </source>
</evidence>